<dbReference type="GO" id="GO:0000398">
    <property type="term" value="P:mRNA splicing, via spliceosome"/>
    <property type="evidence" value="ECO:0007669"/>
    <property type="project" value="InterPro"/>
</dbReference>
<evidence type="ECO:0000256" key="1">
    <source>
        <dbReference type="ARBA" id="ARBA00005595"/>
    </source>
</evidence>
<name>A0A7D9DRY7_PARCT</name>
<dbReference type="GO" id="GO:0071014">
    <property type="term" value="C:post-mRNA release spliceosomal complex"/>
    <property type="evidence" value="ECO:0007669"/>
    <property type="project" value="TreeGrafter"/>
</dbReference>
<dbReference type="AlphaFoldDB" id="A0A7D9DRY7"/>
<protein>
    <submittedName>
        <fullName evidence="2">Uncharacterized protein</fullName>
    </submittedName>
</protein>
<keyword evidence="3" id="KW-1185">Reference proteome</keyword>
<evidence type="ECO:0000313" key="3">
    <source>
        <dbReference type="Proteomes" id="UP001152795"/>
    </source>
</evidence>
<gene>
    <name evidence="2" type="ORF">PACLA_8A048919</name>
</gene>
<accession>A0A7D9DRY7</accession>
<dbReference type="InterPro" id="IPR007590">
    <property type="entry name" value="Saf4/Yju2"/>
</dbReference>
<dbReference type="GO" id="GO:0005684">
    <property type="term" value="C:U2-type spliceosomal complex"/>
    <property type="evidence" value="ECO:0007669"/>
    <property type="project" value="TreeGrafter"/>
</dbReference>
<proteinExistence type="inferred from homology"/>
<dbReference type="Proteomes" id="UP001152795">
    <property type="component" value="Unassembled WGS sequence"/>
</dbReference>
<sequence>MAERKQVNKYYPPDWDPSKGSVNKHVGQHPLRERARKLSQGILIIRFEMPYNIWCGGCGNHIGMGVRYNAEKKKVGNYYTTPIYRFRMKCHLCDNYIEIETDPKNCDYTIVAGARRKEERWDPAATENVIATDHADKQKLIDDAMFKLEHGEKDKRKSKAAIPGLVQIKDMQTQWKDDFALNQMLRKKFRQEKKVIVQKEEKDQEIKDKGGLDLDLVNEDPDDIQHAKNIRFRAEGYGEEKRKRRLQIKSRPMFSETSDKNNHRASLLEKRQRMMLPSGANALTTIFTKNSEDLGIRRKTQSDLKEKECSVNETENTFDVTTGENLTNNCISKTNLESTLNKNECRKSECLELKNESREEKMNRPLEDSTEKVIIPKLNQDEKRLECDTHLDVNSETSLKPLAVPAMSNHQKAREDGDKTSNVNSSNILLEEDDYQSKRRKISLVSEMYSDTDSDSSK</sequence>
<organism evidence="2 3">
    <name type="scientific">Paramuricea clavata</name>
    <name type="common">Red gorgonian</name>
    <name type="synonym">Violescent sea-whip</name>
    <dbReference type="NCBI Taxonomy" id="317549"/>
    <lineage>
        <taxon>Eukaryota</taxon>
        <taxon>Metazoa</taxon>
        <taxon>Cnidaria</taxon>
        <taxon>Anthozoa</taxon>
        <taxon>Octocorallia</taxon>
        <taxon>Malacalcyonacea</taxon>
        <taxon>Plexauridae</taxon>
        <taxon>Paramuricea</taxon>
    </lineage>
</organism>
<evidence type="ECO:0000313" key="2">
    <source>
        <dbReference type="EMBL" id="CAB3992551.1"/>
    </source>
</evidence>
<dbReference type="PANTHER" id="PTHR12111">
    <property type="entry name" value="SPLICING FACTOR YJU2"/>
    <property type="match status" value="1"/>
</dbReference>
<dbReference type="OrthoDB" id="360327at2759"/>
<dbReference type="PANTHER" id="PTHR12111:SF2">
    <property type="entry name" value="SPLICING FACTOR YJU2B-RELATED"/>
    <property type="match status" value="1"/>
</dbReference>
<comment type="caution">
    <text evidence="2">The sequence shown here is derived from an EMBL/GenBank/DDBJ whole genome shotgun (WGS) entry which is preliminary data.</text>
</comment>
<comment type="similarity">
    <text evidence="1">Belongs to the CWC16 family.</text>
</comment>
<dbReference type="EMBL" id="CACRXK020002073">
    <property type="protein sequence ID" value="CAB3992551.1"/>
    <property type="molecule type" value="Genomic_DNA"/>
</dbReference>
<reference evidence="2" key="1">
    <citation type="submission" date="2020-04" db="EMBL/GenBank/DDBJ databases">
        <authorList>
            <person name="Alioto T."/>
            <person name="Alioto T."/>
            <person name="Gomez Garrido J."/>
        </authorList>
    </citation>
    <scope>NUCLEOTIDE SEQUENCE</scope>
    <source>
        <strain evidence="2">A484AB</strain>
    </source>
</reference>
<dbReference type="Pfam" id="PF04502">
    <property type="entry name" value="Saf4_Yju2"/>
    <property type="match status" value="1"/>
</dbReference>